<evidence type="ECO:0000259" key="2">
    <source>
        <dbReference type="PROSITE" id="PS51168"/>
    </source>
</evidence>
<feature type="domain" description="Chorismate mutase" evidence="2">
    <location>
        <begin position="13"/>
        <end position="104"/>
    </location>
</feature>
<comment type="caution">
    <text evidence="3">The sequence shown here is derived from an EMBL/GenBank/DDBJ whole genome shotgun (WGS) entry which is preliminary data.</text>
</comment>
<dbReference type="NCBIfam" id="TIGR01803">
    <property type="entry name" value="CM-like"/>
    <property type="match status" value="1"/>
</dbReference>
<dbReference type="PANTHER" id="PTHR38041">
    <property type="entry name" value="CHORISMATE MUTASE"/>
    <property type="match status" value="1"/>
</dbReference>
<evidence type="ECO:0000256" key="1">
    <source>
        <dbReference type="ARBA" id="ARBA00023235"/>
    </source>
</evidence>
<dbReference type="InterPro" id="IPR036263">
    <property type="entry name" value="Chorismate_II_sf"/>
</dbReference>
<organism evidence="3 4">
    <name type="scientific">Streptomyces sodiiphilus</name>
    <dbReference type="NCBI Taxonomy" id="226217"/>
    <lineage>
        <taxon>Bacteria</taxon>
        <taxon>Bacillati</taxon>
        <taxon>Actinomycetota</taxon>
        <taxon>Actinomycetes</taxon>
        <taxon>Kitasatosporales</taxon>
        <taxon>Streptomycetaceae</taxon>
        <taxon>Streptomyces</taxon>
    </lineage>
</organism>
<reference evidence="4" key="1">
    <citation type="journal article" date="2019" name="Int. J. Syst. Evol. Microbiol.">
        <title>The Global Catalogue of Microorganisms (GCM) 10K type strain sequencing project: providing services to taxonomists for standard genome sequencing and annotation.</title>
        <authorList>
            <consortium name="The Broad Institute Genomics Platform"/>
            <consortium name="The Broad Institute Genome Sequencing Center for Infectious Disease"/>
            <person name="Wu L."/>
            <person name="Ma J."/>
        </authorList>
    </citation>
    <scope>NUCLEOTIDE SEQUENCE [LARGE SCALE GENOMIC DNA]</scope>
    <source>
        <strain evidence="4">JCM 13581</strain>
    </source>
</reference>
<sequence>MPEKILWPHSGEPAAEHGIEDLRNRLDAIDAQLLDRLRARIECCVEIGRVKRAEGIPMMQPHRIDTVQRRAAAFADEHGLSREFMSGLYQLIIAETCRLEDDVIAGSTP</sequence>
<proteinExistence type="predicted"/>
<dbReference type="InterPro" id="IPR002701">
    <property type="entry name" value="CM_II_prokaryot"/>
</dbReference>
<protein>
    <recommendedName>
        <fullName evidence="2">Chorismate mutase domain-containing protein</fullName>
    </recommendedName>
</protein>
<dbReference type="Proteomes" id="UP001501303">
    <property type="component" value="Unassembled WGS sequence"/>
</dbReference>
<dbReference type="Pfam" id="PF01817">
    <property type="entry name" value="CM_2"/>
    <property type="match status" value="1"/>
</dbReference>
<name>A0ABP5A5L6_9ACTN</name>
<dbReference type="PANTHER" id="PTHR38041:SF1">
    <property type="entry name" value="CHORISMATE MUTASE"/>
    <property type="match status" value="1"/>
</dbReference>
<dbReference type="EMBL" id="BAAAMJ010000009">
    <property type="protein sequence ID" value="GAA1902369.1"/>
    <property type="molecule type" value="Genomic_DNA"/>
</dbReference>
<dbReference type="PROSITE" id="PS51168">
    <property type="entry name" value="CHORISMATE_MUT_2"/>
    <property type="match status" value="1"/>
</dbReference>
<evidence type="ECO:0000313" key="4">
    <source>
        <dbReference type="Proteomes" id="UP001501303"/>
    </source>
</evidence>
<dbReference type="RefSeq" id="WP_344259213.1">
    <property type="nucleotide sequence ID" value="NZ_BAAAMJ010000009.1"/>
</dbReference>
<evidence type="ECO:0000313" key="3">
    <source>
        <dbReference type="EMBL" id="GAA1902369.1"/>
    </source>
</evidence>
<dbReference type="InterPro" id="IPR051331">
    <property type="entry name" value="Chorismate_mutase-related"/>
</dbReference>
<dbReference type="InterPro" id="IPR008241">
    <property type="entry name" value="Isochorismate_pyruvate-lyase"/>
</dbReference>
<gene>
    <name evidence="3" type="ORF">GCM10009716_10310</name>
</gene>
<dbReference type="SUPFAM" id="SSF48600">
    <property type="entry name" value="Chorismate mutase II"/>
    <property type="match status" value="1"/>
</dbReference>
<keyword evidence="4" id="KW-1185">Reference proteome</keyword>
<dbReference type="SMART" id="SM00830">
    <property type="entry name" value="CM_2"/>
    <property type="match status" value="1"/>
</dbReference>
<dbReference type="InterPro" id="IPR036979">
    <property type="entry name" value="CM_dom_sf"/>
</dbReference>
<dbReference type="Gene3D" id="1.20.59.10">
    <property type="entry name" value="Chorismate mutase"/>
    <property type="match status" value="1"/>
</dbReference>
<keyword evidence="1" id="KW-0413">Isomerase</keyword>
<accession>A0ABP5A5L6</accession>